<evidence type="ECO:0000313" key="1">
    <source>
        <dbReference type="EMBL" id="MBB4802918.1"/>
    </source>
</evidence>
<organism evidence="1 2">
    <name type="scientific">Flavobacterium nitrogenifigens</name>
    <dbReference type="NCBI Taxonomy" id="1617283"/>
    <lineage>
        <taxon>Bacteria</taxon>
        <taxon>Pseudomonadati</taxon>
        <taxon>Bacteroidota</taxon>
        <taxon>Flavobacteriia</taxon>
        <taxon>Flavobacteriales</taxon>
        <taxon>Flavobacteriaceae</taxon>
        <taxon>Flavobacterium</taxon>
    </lineage>
</organism>
<accession>A0A7W7IZ13</accession>
<gene>
    <name evidence="1" type="ORF">HNP37_002993</name>
</gene>
<name>A0A7W7IZ13_9FLAO</name>
<dbReference type="Proteomes" id="UP000561681">
    <property type="component" value="Unassembled WGS sequence"/>
</dbReference>
<reference evidence="1 2" key="1">
    <citation type="submission" date="2020-08" db="EMBL/GenBank/DDBJ databases">
        <title>Functional genomics of gut bacteria from endangered species of beetles.</title>
        <authorList>
            <person name="Carlos-Shanley C."/>
        </authorList>
    </citation>
    <scope>NUCLEOTIDE SEQUENCE [LARGE SCALE GENOMIC DNA]</scope>
    <source>
        <strain evidence="1 2">S00142</strain>
    </source>
</reference>
<protein>
    <submittedName>
        <fullName evidence="1">Uncharacterized protein</fullName>
    </submittedName>
</protein>
<evidence type="ECO:0000313" key="2">
    <source>
        <dbReference type="Proteomes" id="UP000561681"/>
    </source>
</evidence>
<keyword evidence="2" id="KW-1185">Reference proteome</keyword>
<dbReference type="AlphaFoldDB" id="A0A7W7IZ13"/>
<dbReference type="EMBL" id="JACHLD010000004">
    <property type="protein sequence ID" value="MBB4802918.1"/>
    <property type="molecule type" value="Genomic_DNA"/>
</dbReference>
<comment type="caution">
    <text evidence="1">The sequence shown here is derived from an EMBL/GenBank/DDBJ whole genome shotgun (WGS) entry which is preliminary data.</text>
</comment>
<sequence length="39" mass="4498">MILKKNDAILHRFFNIHHVCHFDEGEIFASNSVTNAQSL</sequence>
<proteinExistence type="predicted"/>